<proteinExistence type="predicted"/>
<sequence length="265" mass="28985">MDTANGIAEGSSVRQDMMRHLDVPDCCVQPLVSRDVTQTSMQLQHYDEEAADVTQQTIVAWPSHEHSSSHCDIADSIVGETYHRGAQADSSMIRHLETDQAPSPLDPTSPPSPTLAPPSTPKKASPSLHLLAAPVSPQPQFKPLPPLLLSTHRQHAPSPTPQSKTRRPRRPSKKPTLDLSQPRNIIQMKWHERVASGSAESETQSIMSAALPEREERLVFREGDLIALEHGGGHGIDTLSARNTQNGDARGSRAPQPPRPSFVMF</sequence>
<evidence type="ECO:0000313" key="2">
    <source>
        <dbReference type="EMBL" id="PNS14084.1"/>
    </source>
</evidence>
<comment type="caution">
    <text evidence="2">The sequence shown here is derived from an EMBL/GenBank/DDBJ whole genome shotgun (WGS) entry which is preliminary data.</text>
</comment>
<feature type="region of interest" description="Disordered" evidence="1">
    <location>
        <begin position="99"/>
        <end position="181"/>
    </location>
</feature>
<dbReference type="AlphaFoldDB" id="A0A2K1QFX4"/>
<dbReference type="OrthoDB" id="10650844at2759"/>
<feature type="compositionally biased region" description="Pro residues" evidence="1">
    <location>
        <begin position="104"/>
        <end position="120"/>
    </location>
</feature>
<feature type="compositionally biased region" description="Basic residues" evidence="1">
    <location>
        <begin position="164"/>
        <end position="173"/>
    </location>
</feature>
<organism evidence="2 3">
    <name type="scientific">Sphaceloma murrayae</name>
    <dbReference type="NCBI Taxonomy" id="2082308"/>
    <lineage>
        <taxon>Eukaryota</taxon>
        <taxon>Fungi</taxon>
        <taxon>Dikarya</taxon>
        <taxon>Ascomycota</taxon>
        <taxon>Pezizomycotina</taxon>
        <taxon>Dothideomycetes</taxon>
        <taxon>Dothideomycetidae</taxon>
        <taxon>Myriangiales</taxon>
        <taxon>Elsinoaceae</taxon>
        <taxon>Sphaceloma</taxon>
    </lineage>
</organism>
<reference evidence="2 3" key="1">
    <citation type="submission" date="2017-06" db="EMBL/GenBank/DDBJ databases">
        <title>Draft genome sequence of a variant of Elsinoe murrayae.</title>
        <authorList>
            <person name="Cheng Q."/>
        </authorList>
    </citation>
    <scope>NUCLEOTIDE SEQUENCE [LARGE SCALE GENOMIC DNA]</scope>
    <source>
        <strain evidence="2 3">CQ-2017a</strain>
    </source>
</reference>
<keyword evidence="3" id="KW-1185">Reference proteome</keyword>
<evidence type="ECO:0000313" key="3">
    <source>
        <dbReference type="Proteomes" id="UP000243797"/>
    </source>
</evidence>
<protein>
    <submittedName>
        <fullName evidence="2">Uncharacterized protein</fullName>
    </submittedName>
</protein>
<name>A0A2K1QFX4_9PEZI</name>
<dbReference type="InParanoid" id="A0A2K1QFX4"/>
<feature type="compositionally biased region" description="Pro residues" evidence="1">
    <location>
        <begin position="136"/>
        <end position="146"/>
    </location>
</feature>
<gene>
    <name evidence="2" type="ORF">CAC42_6597</name>
</gene>
<accession>A0A2K1QFX4</accession>
<evidence type="ECO:0000256" key="1">
    <source>
        <dbReference type="SAM" id="MobiDB-lite"/>
    </source>
</evidence>
<dbReference type="Proteomes" id="UP000243797">
    <property type="component" value="Unassembled WGS sequence"/>
</dbReference>
<feature type="region of interest" description="Disordered" evidence="1">
    <location>
        <begin position="231"/>
        <end position="265"/>
    </location>
</feature>
<feature type="compositionally biased region" description="Pro residues" evidence="1">
    <location>
        <begin position="255"/>
        <end position="265"/>
    </location>
</feature>
<dbReference type="EMBL" id="NKHZ01000088">
    <property type="protein sequence ID" value="PNS14084.1"/>
    <property type="molecule type" value="Genomic_DNA"/>
</dbReference>